<name>A0A848F8E4_9BURK</name>
<gene>
    <name evidence="3" type="ORF">HHL10_15600</name>
</gene>
<dbReference type="Proteomes" id="UP000574067">
    <property type="component" value="Unassembled WGS sequence"/>
</dbReference>
<keyword evidence="2" id="KW-0732">Signal</keyword>
<feature type="region of interest" description="Disordered" evidence="1">
    <location>
        <begin position="35"/>
        <end position="58"/>
    </location>
</feature>
<accession>A0A848F8E4</accession>
<reference evidence="3 4" key="1">
    <citation type="submission" date="2020-04" db="EMBL/GenBank/DDBJ databases">
        <title>Azohydromonas sp. isolated from soil.</title>
        <authorList>
            <person name="Dahal R.H."/>
        </authorList>
    </citation>
    <scope>NUCLEOTIDE SEQUENCE [LARGE SCALE GENOMIC DNA]</scope>
    <source>
        <strain evidence="3 4">G-1-1-14</strain>
    </source>
</reference>
<evidence type="ECO:0000313" key="3">
    <source>
        <dbReference type="EMBL" id="NML16407.1"/>
    </source>
</evidence>
<feature type="signal peptide" evidence="2">
    <location>
        <begin position="1"/>
        <end position="30"/>
    </location>
</feature>
<feature type="chain" id="PRO_5032938671" description="Porin" evidence="2">
    <location>
        <begin position="31"/>
        <end position="329"/>
    </location>
</feature>
<evidence type="ECO:0000313" key="4">
    <source>
        <dbReference type="Proteomes" id="UP000574067"/>
    </source>
</evidence>
<dbReference type="RefSeq" id="WP_169161314.1">
    <property type="nucleotide sequence ID" value="NZ_JABBFW010000010.1"/>
</dbReference>
<dbReference type="AlphaFoldDB" id="A0A848F8E4"/>
<comment type="caution">
    <text evidence="3">The sequence shown here is derived from an EMBL/GenBank/DDBJ whole genome shotgun (WGS) entry which is preliminary data.</text>
</comment>
<feature type="compositionally biased region" description="Pro residues" evidence="1">
    <location>
        <begin position="42"/>
        <end position="53"/>
    </location>
</feature>
<dbReference type="EMBL" id="JABBFW010000010">
    <property type="protein sequence ID" value="NML16407.1"/>
    <property type="molecule type" value="Genomic_DNA"/>
</dbReference>
<evidence type="ECO:0000256" key="2">
    <source>
        <dbReference type="SAM" id="SignalP"/>
    </source>
</evidence>
<organism evidence="3 4">
    <name type="scientific">Azohydromonas caseinilytica</name>
    <dbReference type="NCBI Taxonomy" id="2728836"/>
    <lineage>
        <taxon>Bacteria</taxon>
        <taxon>Pseudomonadati</taxon>
        <taxon>Pseudomonadota</taxon>
        <taxon>Betaproteobacteria</taxon>
        <taxon>Burkholderiales</taxon>
        <taxon>Sphaerotilaceae</taxon>
        <taxon>Azohydromonas</taxon>
    </lineage>
</organism>
<proteinExistence type="predicted"/>
<evidence type="ECO:0008006" key="5">
    <source>
        <dbReference type="Google" id="ProtNLM"/>
    </source>
</evidence>
<protein>
    <recommendedName>
        <fullName evidence="5">Porin</fullName>
    </recommendedName>
</protein>
<keyword evidence="4" id="KW-1185">Reference proteome</keyword>
<evidence type="ECO:0000256" key="1">
    <source>
        <dbReference type="SAM" id="MobiDB-lite"/>
    </source>
</evidence>
<sequence length="329" mass="37493">MTRTSVEIRRNSLCRPWLALALALPVTLCAQTSPQTYAPHRGAPPPPDPPPGEPTNWREGWQRSFALPVHQLFNGTAPHLLSVRLALDAPLKADGFSNLGFQSQGEVPSSPTLQLGLRYMPLEGWFVRTNLLRYLNPSEQRPWNPDFTYAFGFEDWRPYTFSFFYSNDGGNRFHPDRARGERVTRFDEGSWSLGYKFPLTPTLRDWVPLSEQHSVGCGTALRYTHRYADAELGARQVGKKSASLGCRYVYRQYWFAALDLVGYPVRRQQQPWDPDFTYSFGYADWSSGGLVVQYANYSGNRFPWRERAPGTGRLRDGSISVAITWNINL</sequence>